<name>W0ACX7_9SPHN</name>
<protein>
    <recommendedName>
        <fullName evidence="2">Amidohydrolase 3 domain-containing protein</fullName>
    </recommendedName>
</protein>
<dbReference type="Gene3D" id="3.20.20.140">
    <property type="entry name" value="Metal-dependent hydrolases"/>
    <property type="match status" value="1"/>
</dbReference>
<dbReference type="RefSeq" id="WP_025293918.1">
    <property type="nucleotide sequence ID" value="NZ_CP006644.1"/>
</dbReference>
<dbReference type="PANTHER" id="PTHR22642:SF2">
    <property type="entry name" value="PROTEIN LONG AFTER FAR-RED 3"/>
    <property type="match status" value="1"/>
</dbReference>
<dbReference type="OrthoDB" id="9811399at2"/>
<keyword evidence="4" id="KW-1185">Reference proteome</keyword>
<evidence type="ECO:0000313" key="3">
    <source>
        <dbReference type="EMBL" id="AHE55759.1"/>
    </source>
</evidence>
<feature type="domain" description="Amidohydrolase 3" evidence="2">
    <location>
        <begin position="75"/>
        <end position="545"/>
    </location>
</feature>
<dbReference type="InterPro" id="IPR011059">
    <property type="entry name" value="Metal-dep_hydrolase_composite"/>
</dbReference>
<dbReference type="HOGENOM" id="CLU_009942_1_0_5"/>
<accession>W0ACX7</accession>
<dbReference type="Pfam" id="PF07969">
    <property type="entry name" value="Amidohydro_3"/>
    <property type="match status" value="1"/>
</dbReference>
<dbReference type="KEGG" id="ssan:NX02_20590"/>
<dbReference type="PATRIC" id="fig|1123269.5.peg.4023"/>
<organism evidence="3 4">
    <name type="scientific">Sphingomonas sanxanigenens DSM 19645 = NX02</name>
    <dbReference type="NCBI Taxonomy" id="1123269"/>
    <lineage>
        <taxon>Bacteria</taxon>
        <taxon>Pseudomonadati</taxon>
        <taxon>Pseudomonadota</taxon>
        <taxon>Alphaproteobacteria</taxon>
        <taxon>Sphingomonadales</taxon>
        <taxon>Sphingomonadaceae</taxon>
        <taxon>Sphingomonas</taxon>
    </lineage>
</organism>
<dbReference type="InterPro" id="IPR013108">
    <property type="entry name" value="Amidohydro_3"/>
</dbReference>
<dbReference type="SUPFAM" id="SSF51338">
    <property type="entry name" value="Composite domain of metallo-dependent hydrolases"/>
    <property type="match status" value="1"/>
</dbReference>
<dbReference type="AlphaFoldDB" id="W0ACX7"/>
<dbReference type="EMBL" id="CP006644">
    <property type="protein sequence ID" value="AHE55759.1"/>
    <property type="molecule type" value="Genomic_DNA"/>
</dbReference>
<dbReference type="Proteomes" id="UP000018851">
    <property type="component" value="Chromosome"/>
</dbReference>
<dbReference type="GO" id="GO:0016810">
    <property type="term" value="F:hydrolase activity, acting on carbon-nitrogen (but not peptide) bonds"/>
    <property type="evidence" value="ECO:0007669"/>
    <property type="project" value="InterPro"/>
</dbReference>
<proteinExistence type="predicted"/>
<dbReference type="Gene3D" id="3.10.310.70">
    <property type="match status" value="1"/>
</dbReference>
<reference evidence="3 4" key="1">
    <citation type="submission" date="2013-07" db="EMBL/GenBank/DDBJ databases">
        <title>Completed genome of Sphingomonas sanxanigenens NX02.</title>
        <authorList>
            <person name="Ma T."/>
            <person name="Huang H."/>
            <person name="Wu M."/>
            <person name="Li X."/>
            <person name="Li G."/>
        </authorList>
    </citation>
    <scope>NUCLEOTIDE SEQUENCE [LARGE SCALE GENOMIC DNA]</scope>
    <source>
        <strain evidence="3 4">NX02</strain>
    </source>
</reference>
<feature type="chain" id="PRO_5004786147" description="Amidohydrolase 3 domain-containing protein" evidence="1">
    <location>
        <begin position="23"/>
        <end position="565"/>
    </location>
</feature>
<evidence type="ECO:0000313" key="4">
    <source>
        <dbReference type="Proteomes" id="UP000018851"/>
    </source>
</evidence>
<gene>
    <name evidence="3" type="ORF">NX02_20590</name>
</gene>
<dbReference type="SUPFAM" id="SSF51556">
    <property type="entry name" value="Metallo-dependent hydrolases"/>
    <property type="match status" value="1"/>
</dbReference>
<evidence type="ECO:0000256" key="1">
    <source>
        <dbReference type="SAM" id="SignalP"/>
    </source>
</evidence>
<dbReference type="InterPro" id="IPR032466">
    <property type="entry name" value="Metal_Hydrolase"/>
</dbReference>
<dbReference type="Gene3D" id="2.30.40.10">
    <property type="entry name" value="Urease, subunit C, domain 1"/>
    <property type="match status" value="1"/>
</dbReference>
<feature type="signal peptide" evidence="1">
    <location>
        <begin position="1"/>
        <end position="22"/>
    </location>
</feature>
<evidence type="ECO:0000259" key="2">
    <source>
        <dbReference type="Pfam" id="PF07969"/>
    </source>
</evidence>
<dbReference type="CDD" id="cd01300">
    <property type="entry name" value="YtcJ_like"/>
    <property type="match status" value="1"/>
</dbReference>
<keyword evidence="1" id="KW-0732">Signal</keyword>
<dbReference type="eggNOG" id="COG1574">
    <property type="taxonomic scope" value="Bacteria"/>
</dbReference>
<dbReference type="InterPro" id="IPR033932">
    <property type="entry name" value="YtcJ-like"/>
</dbReference>
<sequence length="565" mass="60242">MRRLAGTAAAAAALLLASPAYADGMIDNVNGITLDAEGKVVRFTGIVIDREGKVGKLLKRGDKRPRDKQLDWKRDGQGATLLPGMIDSHAHILPMGFAALSLDLSDTTSLAEAQAKIATYARENPARPWILGTGWNQERWGLGRFPTAAELDAAAGDKPVWLSRVDGHAGWANSAAMRAAGVTAGTAAPAGGRIEKAGSQPSGIFVDEAMMLVEKAVPAPLPRDRDNALMKAQQMLLANGVTTIADMGTSLDDWMALRRAGDTGQLRLRVLSYAAGTDVMQTIGGSGPTPWLYFDKLRLVGVKLWLDGALGSRGAALKAPYADAPGERGLQMLDETKLRNLISRASMDRYQIAGHAIGDAANAQLLGAIEELSGDFPGDLRWRIEHAQIIDPADIPRFARQGIIASMQPIHQTSDRTMAEARLGPDRLGGAYAWQSILRAGGRLAFGSDAPVETSNVFEGLYAAITRQGTDGQPAGGWHPAERLSREQALAAYTTGGAWAGFAEDRIGSLLPGHRADFILVDRDPLTVAPEALRQTKVSETWVGGYRQYPRDAAPAAATPAARRQ</sequence>
<dbReference type="PANTHER" id="PTHR22642">
    <property type="entry name" value="IMIDAZOLONEPROPIONASE"/>
    <property type="match status" value="1"/>
</dbReference>
<dbReference type="STRING" id="1123269.NX02_20590"/>